<dbReference type="Pfam" id="PF03876">
    <property type="entry name" value="SHS2_Rpb7-N"/>
    <property type="match status" value="1"/>
</dbReference>
<protein>
    <recommendedName>
        <fullName evidence="6">DNA-directed RNA polymerase subunit</fullName>
    </recommendedName>
</protein>
<dbReference type="InterPro" id="IPR036898">
    <property type="entry name" value="RNA_pol_Rpb7-like_N_sf"/>
</dbReference>
<dbReference type="STRING" id="2656787.A0A370TS98"/>
<comment type="similarity">
    <text evidence="2">Belongs to the eukaryotic RPB7/RPC8 RNA polymerase subunit family.</text>
</comment>
<evidence type="ECO:0000256" key="1">
    <source>
        <dbReference type="ARBA" id="ARBA00004123"/>
    </source>
</evidence>
<dbReference type="Gene3D" id="3.30.1490.120">
    <property type="entry name" value="RNA polymerase Rpb7-like, N-terminal domain"/>
    <property type="match status" value="1"/>
</dbReference>
<keyword evidence="5 6" id="KW-0539">Nucleus</keyword>
<keyword evidence="4 6" id="KW-0804">Transcription</keyword>
<dbReference type="OrthoDB" id="10256606at2759"/>
<evidence type="ECO:0000256" key="6">
    <source>
        <dbReference type="RuleBase" id="RU369086"/>
    </source>
</evidence>
<evidence type="ECO:0000259" key="9">
    <source>
        <dbReference type="Pfam" id="PF08292"/>
    </source>
</evidence>
<dbReference type="InterPro" id="IPR005576">
    <property type="entry name" value="Rpb7-like_N"/>
</dbReference>
<dbReference type="GO" id="GO:0006384">
    <property type="term" value="P:transcription initiation at RNA polymerase III promoter"/>
    <property type="evidence" value="ECO:0007669"/>
    <property type="project" value="TreeGrafter"/>
</dbReference>
<keyword evidence="3 6" id="KW-0240">DNA-directed RNA polymerase</keyword>
<dbReference type="FunFam" id="2.40.50.140:FF:000221">
    <property type="entry name" value="DNA-directed RNA polymerase III subunit"/>
    <property type="match status" value="1"/>
</dbReference>
<comment type="function">
    <text evidence="6">DNA-dependent RNA polymerase which catalyzes the transcription of DNA into RNA using the four ribonucleoside triphosphates as substrates.</text>
</comment>
<comment type="caution">
    <text evidence="10">The sequence shown here is derived from an EMBL/GenBank/DDBJ whole genome shotgun (WGS) entry which is preliminary data.</text>
</comment>
<feature type="compositionally biased region" description="Basic and acidic residues" evidence="7">
    <location>
        <begin position="172"/>
        <end position="193"/>
    </location>
</feature>
<evidence type="ECO:0000256" key="3">
    <source>
        <dbReference type="ARBA" id="ARBA00022478"/>
    </source>
</evidence>
<dbReference type="EMBL" id="NPIC01000002">
    <property type="protein sequence ID" value="RDL38409.1"/>
    <property type="molecule type" value="Genomic_DNA"/>
</dbReference>
<keyword evidence="11" id="KW-1185">Reference proteome</keyword>
<evidence type="ECO:0000313" key="11">
    <source>
        <dbReference type="Proteomes" id="UP000254866"/>
    </source>
</evidence>
<dbReference type="Pfam" id="PF08292">
    <property type="entry name" value="RNA_pol_Rbc25"/>
    <property type="match status" value="1"/>
</dbReference>
<dbReference type="RefSeq" id="XP_031871065.1">
    <property type="nucleotide sequence ID" value="XM_032011372.1"/>
</dbReference>
<name>A0A370TS98_9HELO</name>
<evidence type="ECO:0000256" key="7">
    <source>
        <dbReference type="SAM" id="MobiDB-lite"/>
    </source>
</evidence>
<evidence type="ECO:0000313" key="10">
    <source>
        <dbReference type="EMBL" id="RDL38409.1"/>
    </source>
</evidence>
<sequence>MFILTKIADLVQITPEDFDKEASQAIEDNINAKYANRVIQKIGLCICLYDLLSASEGLIGHGTGLVNVNGTPKPYPNSTYDFIADIYCLLVTVEFRLIIFRPFKHEVILGKISSATPQGIRIRTNFFDEIFVPAERLPEGASFNDKEQVFTWETEGALLYYDNHETVRFRVEDEHWHDQAPTKPGNEEQETKKMSPFTLTASMEDSGMGPCLWWDGDDEEGEEEMEE</sequence>
<feature type="compositionally biased region" description="Acidic residues" evidence="7">
    <location>
        <begin position="215"/>
        <end position="227"/>
    </location>
</feature>
<dbReference type="PANTHER" id="PTHR12709:SF1">
    <property type="entry name" value="DNA-DIRECTED RNA POLYMERASE III SUBUNIT RPC8"/>
    <property type="match status" value="1"/>
</dbReference>
<dbReference type="SUPFAM" id="SSF50249">
    <property type="entry name" value="Nucleic acid-binding proteins"/>
    <property type="match status" value="1"/>
</dbReference>
<accession>A0A370TS98</accession>
<dbReference type="SUPFAM" id="SSF88798">
    <property type="entry name" value="N-terminal, heterodimerisation domain of RBP7 (RpoE)"/>
    <property type="match status" value="1"/>
</dbReference>
<evidence type="ECO:0000259" key="8">
    <source>
        <dbReference type="Pfam" id="PF03876"/>
    </source>
</evidence>
<feature type="domain" description="RNA polymerase III subunit Rpc25" evidence="9">
    <location>
        <begin position="106"/>
        <end position="214"/>
    </location>
</feature>
<dbReference type="Gene3D" id="2.40.50.140">
    <property type="entry name" value="Nucleic acid-binding proteins"/>
    <property type="match status" value="1"/>
</dbReference>
<dbReference type="Proteomes" id="UP000254866">
    <property type="component" value="Unassembled WGS sequence"/>
</dbReference>
<evidence type="ECO:0000256" key="4">
    <source>
        <dbReference type="ARBA" id="ARBA00023163"/>
    </source>
</evidence>
<gene>
    <name evidence="10" type="ORF">BP5553_02749</name>
</gene>
<dbReference type="GeneID" id="43595598"/>
<feature type="domain" description="RNA polymerase Rpb7-like N-terminal" evidence="8">
    <location>
        <begin position="9"/>
        <end position="64"/>
    </location>
</feature>
<comment type="subcellular location">
    <subcellularLocation>
        <location evidence="1 6">Nucleus</location>
    </subcellularLocation>
</comment>
<proteinExistence type="inferred from homology"/>
<evidence type="ECO:0000256" key="5">
    <source>
        <dbReference type="ARBA" id="ARBA00023242"/>
    </source>
</evidence>
<feature type="region of interest" description="Disordered" evidence="7">
    <location>
        <begin position="172"/>
        <end position="227"/>
    </location>
</feature>
<organism evidence="10 11">
    <name type="scientific">Venustampulla echinocandica</name>
    <dbReference type="NCBI Taxonomy" id="2656787"/>
    <lineage>
        <taxon>Eukaryota</taxon>
        <taxon>Fungi</taxon>
        <taxon>Dikarya</taxon>
        <taxon>Ascomycota</taxon>
        <taxon>Pezizomycotina</taxon>
        <taxon>Leotiomycetes</taxon>
        <taxon>Helotiales</taxon>
        <taxon>Pleuroascaceae</taxon>
        <taxon>Venustampulla</taxon>
    </lineage>
</organism>
<dbReference type="CDD" id="cd04330">
    <property type="entry name" value="RNAP_III_Rpc25_N"/>
    <property type="match status" value="1"/>
</dbReference>
<evidence type="ECO:0000256" key="2">
    <source>
        <dbReference type="ARBA" id="ARBA00009307"/>
    </source>
</evidence>
<dbReference type="InterPro" id="IPR012340">
    <property type="entry name" value="NA-bd_OB-fold"/>
</dbReference>
<dbReference type="AlphaFoldDB" id="A0A370TS98"/>
<dbReference type="InterPro" id="IPR013238">
    <property type="entry name" value="RNA_pol_III_Rbc25"/>
</dbReference>
<dbReference type="GO" id="GO:0005666">
    <property type="term" value="C:RNA polymerase III complex"/>
    <property type="evidence" value="ECO:0007669"/>
    <property type="project" value="UniProtKB-ARBA"/>
</dbReference>
<dbReference type="PANTHER" id="PTHR12709">
    <property type="entry name" value="DNA-DIRECTED RNA POLYMERASE II, III"/>
    <property type="match status" value="1"/>
</dbReference>
<dbReference type="InterPro" id="IPR045113">
    <property type="entry name" value="Rpb7-like"/>
</dbReference>
<reference evidence="10 11" key="1">
    <citation type="journal article" date="2018" name="IMA Fungus">
        <title>IMA Genome-F 9: Draft genome sequence of Annulohypoxylon stygium, Aspergillus mulundensis, Berkeleyomyces basicola (syn. Thielaviopsis basicola), Ceratocystis smalleyi, two Cercospora beticola strains, Coleophoma cylindrospora, Fusarium fracticaudum, Phialophora cf. hyalina, and Morchella septimelata.</title>
        <authorList>
            <person name="Wingfield B.D."/>
            <person name="Bills G.F."/>
            <person name="Dong Y."/>
            <person name="Huang W."/>
            <person name="Nel W.J."/>
            <person name="Swalarsk-Parry B.S."/>
            <person name="Vaghefi N."/>
            <person name="Wilken P.M."/>
            <person name="An Z."/>
            <person name="de Beer Z.W."/>
            <person name="De Vos L."/>
            <person name="Chen L."/>
            <person name="Duong T.A."/>
            <person name="Gao Y."/>
            <person name="Hammerbacher A."/>
            <person name="Kikkert J.R."/>
            <person name="Li Y."/>
            <person name="Li H."/>
            <person name="Li K."/>
            <person name="Li Q."/>
            <person name="Liu X."/>
            <person name="Ma X."/>
            <person name="Naidoo K."/>
            <person name="Pethybridge S.J."/>
            <person name="Sun J."/>
            <person name="Steenkamp E.T."/>
            <person name="van der Nest M.A."/>
            <person name="van Wyk S."/>
            <person name="Wingfield M.J."/>
            <person name="Xiong C."/>
            <person name="Yue Q."/>
            <person name="Zhang X."/>
        </authorList>
    </citation>
    <scope>NUCLEOTIDE SEQUENCE [LARGE SCALE GENOMIC DNA]</scope>
    <source>
        <strain evidence="10 11">BP 5553</strain>
    </source>
</reference>